<proteinExistence type="predicted"/>
<dbReference type="EMBL" id="KE356560">
    <property type="protein sequence ID" value="ERG92073.1"/>
    <property type="molecule type" value="Genomic_DNA"/>
</dbReference>
<evidence type="ECO:0000313" key="2">
    <source>
        <dbReference type="Proteomes" id="UP000030649"/>
    </source>
</evidence>
<protein>
    <submittedName>
        <fullName evidence="1">Uncharacterized protein</fullName>
    </submittedName>
</protein>
<dbReference type="AlphaFoldDB" id="U1N6J7"/>
<feature type="non-terminal residue" evidence="1">
    <location>
        <position position="1"/>
    </location>
</feature>
<evidence type="ECO:0000313" key="1">
    <source>
        <dbReference type="EMBL" id="ERG92073.1"/>
    </source>
</evidence>
<gene>
    <name evidence="1" type="ORF">J07HQW1_02108</name>
</gene>
<dbReference type="HOGENOM" id="CLU_3300662_0_0_2"/>
<dbReference type="STRING" id="1238424.J07HQW1_02108"/>
<reference evidence="1 2" key="1">
    <citation type="journal article" date="2013" name="PLoS ONE">
        <title>Assembly-driven community genomics of a hypersaline microbial ecosystem.</title>
        <authorList>
            <person name="Podell S."/>
            <person name="Ugalde J.A."/>
            <person name="Narasingarao P."/>
            <person name="Banfield J.F."/>
            <person name="Heidelberg K.B."/>
            <person name="Allen E.E."/>
        </authorList>
    </citation>
    <scope>NUCLEOTIDE SEQUENCE [LARGE SCALE GENOMIC DNA]</scope>
    <source>
        <strain evidence="2">J07HQW1</strain>
    </source>
</reference>
<name>U1N6J7_9EURY</name>
<dbReference type="Proteomes" id="UP000030649">
    <property type="component" value="Unassembled WGS sequence"/>
</dbReference>
<sequence length="40" mass="4394">DAVCLFSRSGYTADLEHVAETRDDVSLFKPADLIAPNRLS</sequence>
<organism evidence="1 2">
    <name type="scientific">Haloquadratum walsbyi J07HQW1</name>
    <dbReference type="NCBI Taxonomy" id="1238424"/>
    <lineage>
        <taxon>Archaea</taxon>
        <taxon>Methanobacteriati</taxon>
        <taxon>Methanobacteriota</taxon>
        <taxon>Stenosarchaea group</taxon>
        <taxon>Halobacteria</taxon>
        <taxon>Halobacteriales</taxon>
        <taxon>Haloferacaceae</taxon>
        <taxon>Haloquadratum</taxon>
    </lineage>
</organism>
<accession>U1N6J7</accession>